<reference evidence="1 2" key="1">
    <citation type="submission" date="2023-08" db="EMBL/GenBank/DDBJ databases">
        <title>A Necator americanus chromosomal reference genome.</title>
        <authorList>
            <person name="Ilik V."/>
            <person name="Petrzelkova K.J."/>
            <person name="Pardy F."/>
            <person name="Fuh T."/>
            <person name="Niatou-Singa F.S."/>
            <person name="Gouil Q."/>
            <person name="Baker L."/>
            <person name="Ritchie M.E."/>
            <person name="Jex A.R."/>
            <person name="Gazzola D."/>
            <person name="Li H."/>
            <person name="Toshio Fujiwara R."/>
            <person name="Zhan B."/>
            <person name="Aroian R.V."/>
            <person name="Pafco B."/>
            <person name="Schwarz E.M."/>
        </authorList>
    </citation>
    <scope>NUCLEOTIDE SEQUENCE [LARGE SCALE GENOMIC DNA]</scope>
    <source>
        <strain evidence="1 2">Aroian</strain>
        <tissue evidence="1">Whole animal</tissue>
    </source>
</reference>
<proteinExistence type="predicted"/>
<accession>A0ABR1CU29</accession>
<name>A0ABR1CU29_NECAM</name>
<keyword evidence="2" id="KW-1185">Reference proteome</keyword>
<dbReference type="Proteomes" id="UP001303046">
    <property type="component" value="Unassembled WGS sequence"/>
</dbReference>
<gene>
    <name evidence="1" type="primary">Necator_chrIII.g10093</name>
    <name evidence="1" type="ORF">RB195_009328</name>
</gene>
<comment type="caution">
    <text evidence="1">The sequence shown here is derived from an EMBL/GenBank/DDBJ whole genome shotgun (WGS) entry which is preliminary data.</text>
</comment>
<evidence type="ECO:0000313" key="2">
    <source>
        <dbReference type="Proteomes" id="UP001303046"/>
    </source>
</evidence>
<sequence>MTKLTLLCGKCVQLAARRLVFIERRVSSSHVYRPSVVVYRTIGHTTTQTTTQFSFFSSTPQSSSTSYDATDKNSLSKTTKYVTMVTSSDGLSLTKPFLFL</sequence>
<evidence type="ECO:0000313" key="1">
    <source>
        <dbReference type="EMBL" id="KAK6741406.1"/>
    </source>
</evidence>
<dbReference type="EMBL" id="JAVFWL010000003">
    <property type="protein sequence ID" value="KAK6741406.1"/>
    <property type="molecule type" value="Genomic_DNA"/>
</dbReference>
<protein>
    <submittedName>
        <fullName evidence="1">Uncharacterized protein</fullName>
    </submittedName>
</protein>
<organism evidence="1 2">
    <name type="scientific">Necator americanus</name>
    <name type="common">Human hookworm</name>
    <dbReference type="NCBI Taxonomy" id="51031"/>
    <lineage>
        <taxon>Eukaryota</taxon>
        <taxon>Metazoa</taxon>
        <taxon>Ecdysozoa</taxon>
        <taxon>Nematoda</taxon>
        <taxon>Chromadorea</taxon>
        <taxon>Rhabditida</taxon>
        <taxon>Rhabditina</taxon>
        <taxon>Rhabditomorpha</taxon>
        <taxon>Strongyloidea</taxon>
        <taxon>Ancylostomatidae</taxon>
        <taxon>Bunostominae</taxon>
        <taxon>Necator</taxon>
    </lineage>
</organism>